<dbReference type="Pfam" id="PF00711">
    <property type="entry name" value="Defensin_beta"/>
    <property type="match status" value="1"/>
</dbReference>
<reference evidence="3" key="2">
    <citation type="submission" date="2025-08" db="UniProtKB">
        <authorList>
            <consortium name="Ensembl"/>
        </authorList>
    </citation>
    <scope>IDENTIFICATION</scope>
</reference>
<evidence type="ECO:0000259" key="2">
    <source>
        <dbReference type="Pfam" id="PF00711"/>
    </source>
</evidence>
<sequence length="65" mass="7280">MKILFLLFPLLLLLVQGAAGEKGRGEMGEITCWRKQGFCAWRSCPRGTHVVGICSPAWLGCLWWS</sequence>
<feature type="domain" description="Beta-defensin-like" evidence="2">
    <location>
        <begin position="30"/>
        <end position="61"/>
    </location>
</feature>
<evidence type="ECO:0000313" key="3">
    <source>
        <dbReference type="Ensembl" id="ENSTGUP00000036277.1"/>
    </source>
</evidence>
<protein>
    <recommendedName>
        <fullName evidence="2">Beta-defensin-like domain-containing protein</fullName>
    </recommendedName>
</protein>
<accession>A0A674HNS9</accession>
<feature type="signal peptide" evidence="1">
    <location>
        <begin position="1"/>
        <end position="20"/>
    </location>
</feature>
<evidence type="ECO:0000313" key="4">
    <source>
        <dbReference type="Proteomes" id="UP000007754"/>
    </source>
</evidence>
<evidence type="ECO:0000256" key="1">
    <source>
        <dbReference type="SAM" id="SignalP"/>
    </source>
</evidence>
<reference evidence="3 4" key="1">
    <citation type="journal article" date="2010" name="Nature">
        <title>The genome of a songbird.</title>
        <authorList>
            <person name="Warren W.C."/>
            <person name="Clayton D.F."/>
            <person name="Ellegren H."/>
            <person name="Arnold A.P."/>
            <person name="Hillier L.W."/>
            <person name="Kunstner A."/>
            <person name="Searle S."/>
            <person name="White S."/>
            <person name="Vilella A.J."/>
            <person name="Fairley S."/>
            <person name="Heger A."/>
            <person name="Kong L."/>
            <person name="Ponting C.P."/>
            <person name="Jarvis E.D."/>
            <person name="Mello C.V."/>
            <person name="Minx P."/>
            <person name="Lovell P."/>
            <person name="Velho T.A."/>
            <person name="Ferris M."/>
            <person name="Balakrishnan C.N."/>
            <person name="Sinha S."/>
            <person name="Blatti C."/>
            <person name="London S.E."/>
            <person name="Li Y."/>
            <person name="Lin Y.C."/>
            <person name="George J."/>
            <person name="Sweedler J."/>
            <person name="Southey B."/>
            <person name="Gunaratne P."/>
            <person name="Watson M."/>
            <person name="Nam K."/>
            <person name="Backstrom N."/>
            <person name="Smeds L."/>
            <person name="Nabholz B."/>
            <person name="Itoh Y."/>
            <person name="Whitney O."/>
            <person name="Pfenning A.R."/>
            <person name="Howard J."/>
            <person name="Volker M."/>
            <person name="Skinner B.M."/>
            <person name="Griffin D.K."/>
            <person name="Ye L."/>
            <person name="McLaren W.M."/>
            <person name="Flicek P."/>
            <person name="Quesada V."/>
            <person name="Velasco G."/>
            <person name="Lopez-Otin C."/>
            <person name="Puente X.S."/>
            <person name="Olender T."/>
            <person name="Lancet D."/>
            <person name="Smit A.F."/>
            <person name="Hubley R."/>
            <person name="Konkel M.K."/>
            <person name="Walker J.A."/>
            <person name="Batzer M.A."/>
            <person name="Gu W."/>
            <person name="Pollock D.D."/>
            <person name="Chen L."/>
            <person name="Cheng Z."/>
            <person name="Eichler E.E."/>
            <person name="Stapley J."/>
            <person name="Slate J."/>
            <person name="Ekblom R."/>
            <person name="Birkhead T."/>
            <person name="Burke T."/>
            <person name="Burt D."/>
            <person name="Scharff C."/>
            <person name="Adam I."/>
            <person name="Richard H."/>
            <person name="Sultan M."/>
            <person name="Soldatov A."/>
            <person name="Lehrach H."/>
            <person name="Edwards S.V."/>
            <person name="Yang S.P."/>
            <person name="Li X."/>
            <person name="Graves T."/>
            <person name="Fulton L."/>
            <person name="Nelson J."/>
            <person name="Chinwalla A."/>
            <person name="Hou S."/>
            <person name="Mardis E.R."/>
            <person name="Wilson R.K."/>
        </authorList>
    </citation>
    <scope>NUCLEOTIDE SEQUENCE [LARGE SCALE GENOMIC DNA]</scope>
</reference>
<keyword evidence="1" id="KW-0732">Signal</keyword>
<feature type="chain" id="PRO_5025395775" description="Beta-defensin-like domain-containing protein" evidence="1">
    <location>
        <begin position="21"/>
        <end position="65"/>
    </location>
</feature>
<dbReference type="Ensembl" id="ENSTGUT00000030995.1">
    <property type="protein sequence ID" value="ENSTGUP00000036277.1"/>
    <property type="gene ID" value="ENSTGUG00000022992.1"/>
</dbReference>
<name>A0A674HNS9_TAEGU</name>
<dbReference type="InParanoid" id="A0A674HNS9"/>
<proteinExistence type="predicted"/>
<dbReference type="AlphaFoldDB" id="A0A674HNS9"/>
<dbReference type="SUPFAM" id="SSF57392">
    <property type="entry name" value="Defensin-like"/>
    <property type="match status" value="1"/>
</dbReference>
<dbReference type="GO" id="GO:0005576">
    <property type="term" value="C:extracellular region"/>
    <property type="evidence" value="ECO:0007669"/>
    <property type="project" value="InterPro"/>
</dbReference>
<dbReference type="GO" id="GO:0006952">
    <property type="term" value="P:defense response"/>
    <property type="evidence" value="ECO:0007669"/>
    <property type="project" value="InterPro"/>
</dbReference>
<organism evidence="3 4">
    <name type="scientific">Taeniopygia guttata</name>
    <name type="common">Zebra finch</name>
    <name type="synonym">Poephila guttata</name>
    <dbReference type="NCBI Taxonomy" id="59729"/>
    <lineage>
        <taxon>Eukaryota</taxon>
        <taxon>Metazoa</taxon>
        <taxon>Chordata</taxon>
        <taxon>Craniata</taxon>
        <taxon>Vertebrata</taxon>
        <taxon>Euteleostomi</taxon>
        <taxon>Archelosauria</taxon>
        <taxon>Archosauria</taxon>
        <taxon>Dinosauria</taxon>
        <taxon>Saurischia</taxon>
        <taxon>Theropoda</taxon>
        <taxon>Coelurosauria</taxon>
        <taxon>Aves</taxon>
        <taxon>Neognathae</taxon>
        <taxon>Neoaves</taxon>
        <taxon>Telluraves</taxon>
        <taxon>Australaves</taxon>
        <taxon>Passeriformes</taxon>
        <taxon>Passeroidea</taxon>
        <taxon>Estrildidae</taxon>
        <taxon>Estrildinae</taxon>
        <taxon>Taeniopygia</taxon>
    </lineage>
</organism>
<dbReference type="GeneTree" id="ENSGT00990000213728"/>
<keyword evidence="4" id="KW-1185">Reference proteome</keyword>
<dbReference type="InterPro" id="IPR001855">
    <property type="entry name" value="Defensin_beta-like"/>
</dbReference>
<dbReference type="Proteomes" id="UP000007754">
    <property type="component" value="Chromosome 3"/>
</dbReference>
<reference evidence="3" key="3">
    <citation type="submission" date="2025-09" db="UniProtKB">
        <authorList>
            <consortium name="Ensembl"/>
        </authorList>
    </citation>
    <scope>IDENTIFICATION</scope>
</reference>